<dbReference type="GO" id="GO:0005829">
    <property type="term" value="C:cytosol"/>
    <property type="evidence" value="ECO:0007669"/>
    <property type="project" value="TreeGrafter"/>
</dbReference>
<dbReference type="AlphaFoldDB" id="A0A1E3ID83"/>
<accession>A0A1E3ID83</accession>
<dbReference type="GO" id="GO:0005634">
    <property type="term" value="C:nucleus"/>
    <property type="evidence" value="ECO:0007669"/>
    <property type="project" value="TreeGrafter"/>
</dbReference>
<evidence type="ECO:0000256" key="1">
    <source>
        <dbReference type="ARBA" id="ARBA00034736"/>
    </source>
</evidence>
<dbReference type="PANTHER" id="PTHR32226:SF2">
    <property type="entry name" value="TELO2-INTERACTING PROTEIN 2"/>
    <property type="match status" value="1"/>
</dbReference>
<dbReference type="OrthoDB" id="6417021at2759"/>
<dbReference type="PANTHER" id="PTHR32226">
    <property type="entry name" value="TELO2-INTERACTING PROTEIN 2"/>
    <property type="match status" value="1"/>
</dbReference>
<dbReference type="EMBL" id="AWGH01000031">
    <property type="protein sequence ID" value="ODN86582.1"/>
    <property type="molecule type" value="Genomic_DNA"/>
</dbReference>
<organism evidence="3 4">
    <name type="scientific">Cryptococcus wingfieldii CBS 7118</name>
    <dbReference type="NCBI Taxonomy" id="1295528"/>
    <lineage>
        <taxon>Eukaryota</taxon>
        <taxon>Fungi</taxon>
        <taxon>Dikarya</taxon>
        <taxon>Basidiomycota</taxon>
        <taxon>Agaricomycotina</taxon>
        <taxon>Tremellomycetes</taxon>
        <taxon>Tremellales</taxon>
        <taxon>Cryptococcaceae</taxon>
        <taxon>Cryptococcus</taxon>
    </lineage>
</organism>
<proteinExistence type="inferred from homology"/>
<keyword evidence="4" id="KW-1185">Reference proteome</keyword>
<dbReference type="Proteomes" id="UP000094819">
    <property type="component" value="Unassembled WGS sequence"/>
</dbReference>
<feature type="region of interest" description="Disordered" evidence="2">
    <location>
        <begin position="133"/>
        <end position="154"/>
    </location>
</feature>
<name>A0A1E3ID83_9TREE</name>
<comment type="similarity">
    <text evidence="1">Belongs to the TTI2 family.</text>
</comment>
<protein>
    <submittedName>
        <fullName evidence="3">Uncharacterized protein</fullName>
    </submittedName>
</protein>
<dbReference type="Pfam" id="PF10521">
    <property type="entry name" value="Tti2"/>
    <property type="match status" value="1"/>
</dbReference>
<gene>
    <name evidence="3" type="ORF">L198_07276</name>
</gene>
<evidence type="ECO:0000256" key="2">
    <source>
        <dbReference type="SAM" id="MobiDB-lite"/>
    </source>
</evidence>
<dbReference type="GeneID" id="30196487"/>
<comment type="caution">
    <text evidence="3">The sequence shown here is derived from an EMBL/GenBank/DDBJ whole genome shotgun (WGS) entry which is preliminary data.</text>
</comment>
<sequence>MAIVQDITAEEDQVASSLHELLASLRTLVKGLDLPVNVFNETDPFALSQHDSITFLSIKQISTTITEIDEDWGWDDVSPEQQAQLLGPIIRLSGDDPWSSPSIRREIDSIQPHLPKSLPLTLLHSLRPSFAPHPSLSSASRPLPKPTAGSEGTIDMHDVQPFKDVSSWGVANILSWSASRLTQEEIERYLGIVLPPTLVLMDDYEPRWREKGISALSSWIFTLPAQTLQNMRLPSLLLPSLIHSLALHPHPPQPSILPTTLRFLRYTTEAGSEERARWVGEIVEKRLVDGWVYAKDGREGREVRIGLAREVEVLCGEIGTGIARWTRQLIPNLLNPLQYAPTPLTIPHLSSNLSALLCLIKTLSPTGLGGRWRGKIMNVMARQWVLCKERRGVDDGDDVIVKPIMELIQRIINELNKQFPGDVPRELGVLRLVVKGGQLDGLLLGLGLGPCLSSSSSSSSTCSPSPSGL</sequence>
<dbReference type="RefSeq" id="XP_019028765.1">
    <property type="nucleotide sequence ID" value="XM_019179284.1"/>
</dbReference>
<dbReference type="SUPFAM" id="SSF48371">
    <property type="entry name" value="ARM repeat"/>
    <property type="match status" value="1"/>
</dbReference>
<reference evidence="3 4" key="1">
    <citation type="submission" date="2016-06" db="EMBL/GenBank/DDBJ databases">
        <title>Evolution of pathogenesis and genome organization in the Tremellales.</title>
        <authorList>
            <person name="Cuomo C."/>
            <person name="Litvintseva A."/>
            <person name="Heitman J."/>
            <person name="Chen Y."/>
            <person name="Sun S."/>
            <person name="Springer D."/>
            <person name="Dromer F."/>
            <person name="Young S."/>
            <person name="Zeng Q."/>
            <person name="Chapman S."/>
            <person name="Gujja S."/>
            <person name="Saif S."/>
            <person name="Birren B."/>
        </authorList>
    </citation>
    <scope>NUCLEOTIDE SEQUENCE [LARGE SCALE GENOMIC DNA]</scope>
    <source>
        <strain evidence="3 4">CBS 7118</strain>
    </source>
</reference>
<dbReference type="GO" id="GO:0110078">
    <property type="term" value="C:TTT Hsp90 cochaperone complex"/>
    <property type="evidence" value="ECO:0007669"/>
    <property type="project" value="InterPro"/>
</dbReference>
<dbReference type="InterPro" id="IPR016024">
    <property type="entry name" value="ARM-type_fold"/>
</dbReference>
<dbReference type="InterPro" id="IPR018870">
    <property type="entry name" value="Tti2"/>
</dbReference>
<evidence type="ECO:0000313" key="3">
    <source>
        <dbReference type="EMBL" id="ODN86582.1"/>
    </source>
</evidence>
<evidence type="ECO:0000313" key="4">
    <source>
        <dbReference type="Proteomes" id="UP000094819"/>
    </source>
</evidence>